<evidence type="ECO:0000313" key="3">
    <source>
        <dbReference type="Proteomes" id="UP000002497"/>
    </source>
</evidence>
<gene>
    <name evidence="2" type="ORF">CPSG_01468</name>
</gene>
<dbReference type="Proteomes" id="UP000002497">
    <property type="component" value="Unassembled WGS sequence"/>
</dbReference>
<keyword evidence="3" id="KW-1185">Reference proteome</keyword>
<name>E9CVI5_COCPS</name>
<proteinExistence type="predicted"/>
<protein>
    <submittedName>
        <fullName evidence="2">Uncharacterized protein</fullName>
    </submittedName>
</protein>
<feature type="region of interest" description="Disordered" evidence="1">
    <location>
        <begin position="46"/>
        <end position="82"/>
    </location>
</feature>
<reference evidence="3" key="2">
    <citation type="submission" date="2010-03" db="EMBL/GenBank/DDBJ databases">
        <title>The genome sequence of Coccidioides posadasii strain Silveira.</title>
        <authorList>
            <consortium name="The Broad Institute Genome Sequencing Center for Infectious Disease"/>
            <person name="Neafsey D."/>
            <person name="Orbach M."/>
            <person name="Henn M.R."/>
            <person name="Cole G.T."/>
            <person name="Galgiani J."/>
            <person name="Gardner M.J."/>
            <person name="Kirkland T.N."/>
            <person name="Taylor J.W."/>
            <person name="Young S.K."/>
            <person name="Zeng Q."/>
            <person name="Koehrsen M."/>
            <person name="Alvarado L."/>
            <person name="Berlin A."/>
            <person name="Borenstein D."/>
            <person name="Chapman S.B."/>
            <person name="Chen Z."/>
            <person name="Engels R."/>
            <person name="Freedman E."/>
            <person name="Gellesch M."/>
            <person name="Goldberg J."/>
            <person name="Griggs A."/>
            <person name="Gujja S."/>
            <person name="Heilman E."/>
            <person name="Heiman D."/>
            <person name="Howarth C."/>
            <person name="Jen D."/>
            <person name="Larson L."/>
            <person name="Mehta T."/>
            <person name="Neiman D."/>
            <person name="Park D."/>
            <person name="Pearson M."/>
            <person name="Richards J."/>
            <person name="Roberts A."/>
            <person name="Saif S."/>
            <person name="Shea T."/>
            <person name="Shenoy N."/>
            <person name="Sisk P."/>
            <person name="Stolte C."/>
            <person name="Sykes S."/>
            <person name="Walk T."/>
            <person name="White J."/>
            <person name="Yandava C."/>
            <person name="Haas B."/>
            <person name="Nusbaum C."/>
            <person name="Birren B."/>
        </authorList>
    </citation>
    <scope>NUCLEOTIDE SEQUENCE [LARGE SCALE GENOMIC DNA]</scope>
    <source>
        <strain evidence="3">RMSCC 757 / Silveira</strain>
    </source>
</reference>
<dbReference type="AlphaFoldDB" id="E9CVI5"/>
<reference evidence="3" key="1">
    <citation type="journal article" date="2010" name="Genome Res.">
        <title>Population genomic sequencing of Coccidioides fungi reveals recent hybridization and transposon control.</title>
        <authorList>
            <person name="Neafsey D.E."/>
            <person name="Barker B.M."/>
            <person name="Sharpton T.J."/>
            <person name="Stajich J.E."/>
            <person name="Park D.J."/>
            <person name="Whiston E."/>
            <person name="Hung C.-Y."/>
            <person name="McMahan C."/>
            <person name="White J."/>
            <person name="Sykes S."/>
            <person name="Heiman D."/>
            <person name="Young S."/>
            <person name="Zeng Q."/>
            <person name="Abouelleil A."/>
            <person name="Aftuck L."/>
            <person name="Bessette D."/>
            <person name="Brown A."/>
            <person name="FitzGerald M."/>
            <person name="Lui A."/>
            <person name="Macdonald J.P."/>
            <person name="Priest M."/>
            <person name="Orbach M.J."/>
            <person name="Galgiani J.N."/>
            <person name="Kirkland T.N."/>
            <person name="Cole G.T."/>
            <person name="Birren B.W."/>
            <person name="Henn M.R."/>
            <person name="Taylor J.W."/>
            <person name="Rounsley S.D."/>
        </authorList>
    </citation>
    <scope>NUCLEOTIDE SEQUENCE [LARGE SCALE GENOMIC DNA]</scope>
    <source>
        <strain evidence="3">RMSCC 757 / Silveira</strain>
    </source>
</reference>
<feature type="compositionally biased region" description="Basic and acidic residues" evidence="1">
    <location>
        <begin position="51"/>
        <end position="71"/>
    </location>
</feature>
<evidence type="ECO:0000313" key="2">
    <source>
        <dbReference type="EMBL" id="EFW21311.1"/>
    </source>
</evidence>
<sequence length="82" mass="9413">MVLLPPSQQPGHYGNAPPTIAKTVSKFWPSFGDYLRFILHAESLQPSKTKQLSEKKEADEKTEEREQEDLLYHQQDPCYGAH</sequence>
<organism evidence="3">
    <name type="scientific">Coccidioides posadasii (strain RMSCC 757 / Silveira)</name>
    <name type="common">Valley fever fungus</name>
    <dbReference type="NCBI Taxonomy" id="443226"/>
    <lineage>
        <taxon>Eukaryota</taxon>
        <taxon>Fungi</taxon>
        <taxon>Dikarya</taxon>
        <taxon>Ascomycota</taxon>
        <taxon>Pezizomycotina</taxon>
        <taxon>Eurotiomycetes</taxon>
        <taxon>Eurotiomycetidae</taxon>
        <taxon>Onygenales</taxon>
        <taxon>Onygenaceae</taxon>
        <taxon>Coccidioides</taxon>
    </lineage>
</organism>
<dbReference type="EMBL" id="GL636487">
    <property type="protein sequence ID" value="EFW21311.1"/>
    <property type="molecule type" value="Genomic_DNA"/>
</dbReference>
<accession>E9CVI5</accession>
<dbReference type="VEuPathDB" id="FungiDB:CPSG_01468"/>
<dbReference type="HOGENOM" id="CLU_2558141_0_0_1"/>
<evidence type="ECO:0000256" key="1">
    <source>
        <dbReference type="SAM" id="MobiDB-lite"/>
    </source>
</evidence>